<evidence type="ECO:0000313" key="2">
    <source>
        <dbReference type="EMBL" id="KAK9883252.1"/>
    </source>
</evidence>
<keyword evidence="3" id="KW-1185">Reference proteome</keyword>
<dbReference type="Proteomes" id="UP001431783">
    <property type="component" value="Unassembled WGS sequence"/>
</dbReference>
<proteinExistence type="predicted"/>
<dbReference type="AlphaFoldDB" id="A0AAW1URY9"/>
<evidence type="ECO:0000256" key="1">
    <source>
        <dbReference type="SAM" id="MobiDB-lite"/>
    </source>
</evidence>
<feature type="region of interest" description="Disordered" evidence="1">
    <location>
        <begin position="253"/>
        <end position="285"/>
    </location>
</feature>
<organism evidence="2 3">
    <name type="scientific">Henosepilachna vigintioctopunctata</name>
    <dbReference type="NCBI Taxonomy" id="420089"/>
    <lineage>
        <taxon>Eukaryota</taxon>
        <taxon>Metazoa</taxon>
        <taxon>Ecdysozoa</taxon>
        <taxon>Arthropoda</taxon>
        <taxon>Hexapoda</taxon>
        <taxon>Insecta</taxon>
        <taxon>Pterygota</taxon>
        <taxon>Neoptera</taxon>
        <taxon>Endopterygota</taxon>
        <taxon>Coleoptera</taxon>
        <taxon>Polyphaga</taxon>
        <taxon>Cucujiformia</taxon>
        <taxon>Coccinelloidea</taxon>
        <taxon>Coccinellidae</taxon>
        <taxon>Epilachninae</taxon>
        <taxon>Epilachnini</taxon>
        <taxon>Henosepilachna</taxon>
    </lineage>
</organism>
<feature type="compositionally biased region" description="Basic residues" evidence="1">
    <location>
        <begin position="264"/>
        <end position="281"/>
    </location>
</feature>
<protein>
    <recommendedName>
        <fullName evidence="4">F-box domain-containing protein</fullName>
    </recommendedName>
</protein>
<accession>A0AAW1URY9</accession>
<name>A0AAW1URY9_9CUCU</name>
<comment type="caution">
    <text evidence="2">The sequence shown here is derived from an EMBL/GenBank/DDBJ whole genome shotgun (WGS) entry which is preliminary data.</text>
</comment>
<dbReference type="EMBL" id="JARQZJ010000091">
    <property type="protein sequence ID" value="KAK9883252.1"/>
    <property type="molecule type" value="Genomic_DNA"/>
</dbReference>
<reference evidence="2 3" key="1">
    <citation type="submission" date="2023-03" db="EMBL/GenBank/DDBJ databases">
        <title>Genome insight into feeding habits of ladybird beetles.</title>
        <authorList>
            <person name="Li H.-S."/>
            <person name="Huang Y.-H."/>
            <person name="Pang H."/>
        </authorList>
    </citation>
    <scope>NUCLEOTIDE SEQUENCE [LARGE SCALE GENOMIC DNA]</scope>
    <source>
        <strain evidence="2">SYSU_2023b</strain>
        <tissue evidence="2">Whole body</tissue>
    </source>
</reference>
<gene>
    <name evidence="2" type="ORF">WA026_001441</name>
</gene>
<evidence type="ECO:0008006" key="4">
    <source>
        <dbReference type="Google" id="ProtNLM"/>
    </source>
</evidence>
<sequence>MESLGRQGFEGPFYEQVEDEEDKCSVDESYEKEKSNKIQERTLQKHFQRMSCNRKMDLITKMFYETKTLSSLSSILNIFFSVNTKLIFYSKITNDSNSLYEQFVQDHDRMLDSVVLDESLSEDLKWFKTLDDAEQVDVIISMLRLSGGNVIKKMYWRLIKIFNEKALNLEVANTKYISRTSMDFPENAEKRDVTLMEYQPKYKGENENDYNPECPTHKKVIEGRKQWQTIMGKLKKDIETELLKLNDSIAQKKATKERDSANKSSKKKNKKKKKRRSKKSTSPRPKFEETDWIQLLPVWTVKKIFSYLDKKVLQSLKNVNSYWSIISKEVLAEQKMRTQLDSIIKKSKENLEHLLGTPLSESELVIEDSALVLENTAHRRRMEKQRRTATSLKVFDVDPNSLHTKTLLPESFQLLETEFHSLLVHLRPFPVAVPMVPDYEIDKFDDIAIEPVVDDTELAKDDSAEHSKILIFDEDKQNMSDSIDILTVGSMVPSIFVSNENLGSW</sequence>
<evidence type="ECO:0000313" key="3">
    <source>
        <dbReference type="Proteomes" id="UP001431783"/>
    </source>
</evidence>